<feature type="domain" description="Beta-ketoacyl-[acyl-carrier-protein] synthase III C-terminal" evidence="10">
    <location>
        <begin position="242"/>
        <end position="329"/>
    </location>
</feature>
<dbReference type="GO" id="GO:0044550">
    <property type="term" value="P:secondary metabolite biosynthetic process"/>
    <property type="evidence" value="ECO:0007669"/>
    <property type="project" value="TreeGrafter"/>
</dbReference>
<dbReference type="PANTHER" id="PTHR34069">
    <property type="entry name" value="3-OXOACYL-[ACYL-CARRIER-PROTEIN] SYNTHASE 3"/>
    <property type="match status" value="1"/>
</dbReference>
<keyword evidence="8" id="KW-0275">Fatty acid biosynthesis</keyword>
<evidence type="ECO:0000256" key="5">
    <source>
        <dbReference type="ARBA" id="ARBA00022679"/>
    </source>
</evidence>
<evidence type="ECO:0000256" key="1">
    <source>
        <dbReference type="ARBA" id="ARBA00005189"/>
    </source>
</evidence>
<dbReference type="Pfam" id="PF08541">
    <property type="entry name" value="ACP_syn_III_C"/>
    <property type="match status" value="1"/>
</dbReference>
<evidence type="ECO:0000313" key="12">
    <source>
        <dbReference type="EMBL" id="TWP48539.1"/>
    </source>
</evidence>
<dbReference type="InterPro" id="IPR013751">
    <property type="entry name" value="ACP_syn_III_N"/>
</dbReference>
<dbReference type="GO" id="GO:0004315">
    <property type="term" value="F:3-oxoacyl-[acyl-carrier-protein] synthase activity"/>
    <property type="evidence" value="ECO:0007669"/>
    <property type="project" value="InterPro"/>
</dbReference>
<dbReference type="OrthoDB" id="9815506at2"/>
<evidence type="ECO:0000259" key="11">
    <source>
        <dbReference type="Pfam" id="PF08545"/>
    </source>
</evidence>
<evidence type="ECO:0000259" key="10">
    <source>
        <dbReference type="Pfam" id="PF08541"/>
    </source>
</evidence>
<gene>
    <name evidence="12" type="ORF">FKR81_28470</name>
</gene>
<dbReference type="Pfam" id="PF08545">
    <property type="entry name" value="ACP_syn_III"/>
    <property type="match status" value="1"/>
</dbReference>
<evidence type="ECO:0000256" key="6">
    <source>
        <dbReference type="ARBA" id="ARBA00022832"/>
    </source>
</evidence>
<dbReference type="InterPro" id="IPR016039">
    <property type="entry name" value="Thiolase-like"/>
</dbReference>
<dbReference type="GO" id="GO:0006633">
    <property type="term" value="P:fatty acid biosynthetic process"/>
    <property type="evidence" value="ECO:0007669"/>
    <property type="project" value="UniProtKB-KW"/>
</dbReference>
<comment type="pathway">
    <text evidence="1">Lipid metabolism.</text>
</comment>
<feature type="domain" description="Beta-ketoacyl-[acyl-carrier-protein] synthase III N-terminal" evidence="11">
    <location>
        <begin position="114"/>
        <end position="190"/>
    </location>
</feature>
<evidence type="ECO:0000256" key="4">
    <source>
        <dbReference type="ARBA" id="ARBA00022516"/>
    </source>
</evidence>
<dbReference type="EMBL" id="VOBR01000020">
    <property type="protein sequence ID" value="TWP48539.1"/>
    <property type="molecule type" value="Genomic_DNA"/>
</dbReference>
<keyword evidence="13" id="KW-1185">Reference proteome</keyword>
<dbReference type="AlphaFoldDB" id="A0A563EMV9"/>
<protein>
    <submittedName>
        <fullName evidence="12">Ketoacyl-ACP synthase III</fullName>
    </submittedName>
</protein>
<keyword evidence="5" id="KW-0808">Transferase</keyword>
<evidence type="ECO:0000256" key="7">
    <source>
        <dbReference type="ARBA" id="ARBA00023098"/>
    </source>
</evidence>
<keyword evidence="7" id="KW-0443">Lipid metabolism</keyword>
<name>A0A563EMV9_9PSEU</name>
<dbReference type="Gene3D" id="3.40.47.10">
    <property type="match status" value="1"/>
</dbReference>
<accession>A0A563EMV9</accession>
<proteinExistence type="inferred from homology"/>
<dbReference type="Proteomes" id="UP000316639">
    <property type="component" value="Unassembled WGS sequence"/>
</dbReference>
<keyword evidence="3" id="KW-0963">Cytoplasm</keyword>
<dbReference type="CDD" id="cd00830">
    <property type="entry name" value="KAS_III"/>
    <property type="match status" value="1"/>
</dbReference>
<comment type="caution">
    <text evidence="12">The sequence shown here is derived from an EMBL/GenBank/DDBJ whole genome shotgun (WGS) entry which is preliminary data.</text>
</comment>
<dbReference type="PANTHER" id="PTHR34069:SF2">
    <property type="entry name" value="BETA-KETOACYL-[ACYL-CARRIER-PROTEIN] SYNTHASE III"/>
    <property type="match status" value="1"/>
</dbReference>
<keyword evidence="4" id="KW-0444">Lipid biosynthesis</keyword>
<reference evidence="12 13" key="1">
    <citation type="submission" date="2019-07" db="EMBL/GenBank/DDBJ databases">
        <title>Lentzea xizangensis sp. nov., isolated from Qinghai-Tibetan Plateau Soils.</title>
        <authorList>
            <person name="Huang J."/>
        </authorList>
    </citation>
    <scope>NUCLEOTIDE SEQUENCE [LARGE SCALE GENOMIC DNA]</scope>
    <source>
        <strain evidence="12 13">FXJ1.1311</strain>
    </source>
</reference>
<dbReference type="NCBIfam" id="NF006829">
    <property type="entry name" value="PRK09352.1"/>
    <property type="match status" value="1"/>
</dbReference>
<evidence type="ECO:0000313" key="13">
    <source>
        <dbReference type="Proteomes" id="UP000316639"/>
    </source>
</evidence>
<dbReference type="InterPro" id="IPR004655">
    <property type="entry name" value="FabH"/>
</dbReference>
<dbReference type="SUPFAM" id="SSF53901">
    <property type="entry name" value="Thiolase-like"/>
    <property type="match status" value="1"/>
</dbReference>
<keyword evidence="6" id="KW-0276">Fatty acid metabolism</keyword>
<evidence type="ECO:0000256" key="2">
    <source>
        <dbReference type="ARBA" id="ARBA00008642"/>
    </source>
</evidence>
<sequence length="329" mass="34354">MPGHPRRPKAVGVLGCGHHLPHDVVSNEPVAAAAGVLPGWIESRTGIRARRVAAEDEAASDLAVLAAERALANAGVSASALRLIIVATSTPDSPQPPTASLVQHRLGAANAAAFDVNAVCSGFVFGMETARRMIADGGLALVIGVDVYSRILDPADRRTAVLFGDGAGACVLGPVPPGRGIVSVGLSTYGGMHDRIRVPAGGSRIPPSKESLLAGEHYFTMDGRGVREFVTDELPRAVHLFLRDNGIDGADVRHLVPHQANLRMLEEIVPSLGLPRADVHYTVEDYGNTGAASVPVTMSEAGERFREGDLVLLAAFGGGMSIGLALLRW</sequence>
<comment type="similarity">
    <text evidence="2">Belongs to the thiolase-like superfamily. FabH family.</text>
</comment>
<evidence type="ECO:0000256" key="3">
    <source>
        <dbReference type="ARBA" id="ARBA00022490"/>
    </source>
</evidence>
<evidence type="ECO:0000256" key="9">
    <source>
        <dbReference type="ARBA" id="ARBA00023315"/>
    </source>
</evidence>
<evidence type="ECO:0000256" key="8">
    <source>
        <dbReference type="ARBA" id="ARBA00023160"/>
    </source>
</evidence>
<keyword evidence="9" id="KW-0012">Acyltransferase</keyword>
<dbReference type="InterPro" id="IPR013747">
    <property type="entry name" value="ACP_syn_III_C"/>
</dbReference>
<organism evidence="12 13">
    <name type="scientific">Lentzea tibetensis</name>
    <dbReference type="NCBI Taxonomy" id="2591470"/>
    <lineage>
        <taxon>Bacteria</taxon>
        <taxon>Bacillati</taxon>
        <taxon>Actinomycetota</taxon>
        <taxon>Actinomycetes</taxon>
        <taxon>Pseudonocardiales</taxon>
        <taxon>Pseudonocardiaceae</taxon>
        <taxon>Lentzea</taxon>
    </lineage>
</organism>
<dbReference type="NCBIfam" id="TIGR00747">
    <property type="entry name" value="fabH"/>
    <property type="match status" value="1"/>
</dbReference>